<keyword evidence="1" id="KW-0472">Membrane</keyword>
<gene>
    <name evidence="2" type="ordered locus">Galf_0593</name>
</gene>
<proteinExistence type="predicted"/>
<dbReference type="EMBL" id="CP002159">
    <property type="protein sequence ID" value="ADL54635.1"/>
    <property type="molecule type" value="Genomic_DNA"/>
</dbReference>
<dbReference type="Proteomes" id="UP000001235">
    <property type="component" value="Chromosome"/>
</dbReference>
<sequence>MAIIATIASLGTVIIFVGFSIFMITQLVKGE</sequence>
<protein>
    <submittedName>
        <fullName evidence="2">Uncharacterized protein</fullName>
    </submittedName>
</protein>
<accession>D9SCU6</accession>
<evidence type="ECO:0000313" key="3">
    <source>
        <dbReference type="Proteomes" id="UP000001235"/>
    </source>
</evidence>
<evidence type="ECO:0000256" key="1">
    <source>
        <dbReference type="SAM" id="Phobius"/>
    </source>
</evidence>
<keyword evidence="1" id="KW-0812">Transmembrane</keyword>
<reference evidence="2 3" key="1">
    <citation type="submission" date="2010-08" db="EMBL/GenBank/DDBJ databases">
        <title>Complete sequence of Gallionella capsiferriformans ES-2.</title>
        <authorList>
            <consortium name="US DOE Joint Genome Institute"/>
            <person name="Lucas S."/>
            <person name="Copeland A."/>
            <person name="Lapidus A."/>
            <person name="Cheng J.-F."/>
            <person name="Bruce D."/>
            <person name="Goodwin L."/>
            <person name="Pitluck S."/>
            <person name="Chertkov O."/>
            <person name="Davenport K.W."/>
            <person name="Detter J.C."/>
            <person name="Han C."/>
            <person name="Tapia R."/>
            <person name="Land M."/>
            <person name="Hauser L."/>
            <person name="Chang Y.-J."/>
            <person name="Jeffries C."/>
            <person name="Kyrpides N."/>
            <person name="Ivanova N."/>
            <person name="Mikhailova N."/>
            <person name="Shelobolina E.S."/>
            <person name="Picardal F."/>
            <person name="Roden E."/>
            <person name="Emerson D."/>
            <person name="Woyke T."/>
        </authorList>
    </citation>
    <scope>NUCLEOTIDE SEQUENCE [LARGE SCALE GENOMIC DNA]</scope>
    <source>
        <strain evidence="2 3">ES-2</strain>
    </source>
</reference>
<dbReference type="KEGG" id="gca:Galf_0593"/>
<organism evidence="2 3">
    <name type="scientific">Gallionella capsiferriformans (strain ES-2)</name>
    <name type="common">Gallionella ferruginea capsiferriformans (strain ES-2)</name>
    <dbReference type="NCBI Taxonomy" id="395494"/>
    <lineage>
        <taxon>Bacteria</taxon>
        <taxon>Pseudomonadati</taxon>
        <taxon>Pseudomonadota</taxon>
        <taxon>Betaproteobacteria</taxon>
        <taxon>Nitrosomonadales</taxon>
        <taxon>Gallionellaceae</taxon>
        <taxon>Gallionella</taxon>
    </lineage>
</organism>
<keyword evidence="3" id="KW-1185">Reference proteome</keyword>
<feature type="transmembrane region" description="Helical" evidence="1">
    <location>
        <begin position="7"/>
        <end position="28"/>
    </location>
</feature>
<evidence type="ECO:0000313" key="2">
    <source>
        <dbReference type="EMBL" id="ADL54635.1"/>
    </source>
</evidence>
<keyword evidence="1" id="KW-1133">Transmembrane helix</keyword>
<dbReference type="AlphaFoldDB" id="D9SCU6"/>
<name>D9SCU6_GALCS</name>
<dbReference type="HOGENOM" id="CLU_221106_0_0_4"/>